<evidence type="ECO:0000256" key="1">
    <source>
        <dbReference type="ARBA" id="ARBA00012493"/>
    </source>
</evidence>
<dbReference type="PROSITE" id="PS00141">
    <property type="entry name" value="ASP_PROTEASE"/>
    <property type="match status" value="1"/>
</dbReference>
<dbReference type="Pfam" id="PF00078">
    <property type="entry name" value="RVT_1"/>
    <property type="match status" value="1"/>
</dbReference>
<protein>
    <recommendedName>
        <fullName evidence="1">RNA-directed DNA polymerase</fullName>
        <ecNumber evidence="1">2.7.7.49</ecNumber>
    </recommendedName>
</protein>
<keyword evidence="3" id="KW-0548">Nucleotidyltransferase</keyword>
<dbReference type="PROSITE" id="PS50878">
    <property type="entry name" value="RT_POL"/>
    <property type="match status" value="1"/>
</dbReference>
<dbReference type="InterPro" id="IPR012337">
    <property type="entry name" value="RNaseH-like_sf"/>
</dbReference>
<name>A0A146LUN1_LYGHE</name>
<dbReference type="Gene3D" id="3.10.10.10">
    <property type="entry name" value="HIV Type 1 Reverse Transcriptase, subunit A, domain 1"/>
    <property type="match status" value="1"/>
</dbReference>
<keyword evidence="2" id="KW-0808">Transferase</keyword>
<feature type="compositionally biased region" description="Polar residues" evidence="8">
    <location>
        <begin position="1274"/>
        <end position="1286"/>
    </location>
</feature>
<sequence length="1344" mass="150481">MQNVLRGPPCVSLPLPHWGDQIWKSSSQETRGTNQHAIRATDSGKDLYLPVPKREKGGKKLNDLSPCQLLPLTTQQPSMSNSNPEGSHQQSQEGTGKQPSTVQPHFTAPIEPCPHDNLPGKIPKPQNEEFARGSETLNVESAISPSSCLLTSVPAFTIPGVVNGKEGACLIDTGSQLTLVDRTAIQQGALRPTHHTVQGVSGTPLASYGESTCSFTFPECTSCVADALIVDLPPDLLAIIGLDFQRQYHAKLDIPKGTVSFSMPAAEDSKQCVCHTSSPYLVAQITTQIPPHTVAVLPALRKGNQITTGLYNLFHPQPRVGLNFARSLHGNDRDTIVMLHNSSELPVTVQKHSKLGDLVEAEYQQPASTCAVTTAQLEDQSQRGETSFLQLAASQARGFEHMPQFLGVIKDYEDVFSYPGSEKLGITDLAVHAIPTEDHPPVRTRQYKIPYKQRPIFDSIIAQQEKEGVIRKGTGAWQSPSLLVPKKTLVDGKTVLSWRMVIDFRKLNKITRPEFFPLPRVHECIDQMAGSEFFTTLDLKSGYHQVPVREEDIEKTGFSTHNGSWVFQRMPFGLSNAPATFQKMAAQLIQSLGSQRALAFLDDIVLFHQTWQKQLNDLSELLQLLRRHNLKLQLTKCHFLQKEVTYLGHRISTAGIQPDLRKIEAVRDFPIPNTVTKVKAFLGLCSYYRKFVKGFAREAKPLTDLTKQDITFEWGPSQQQAFDSLKEKLISPPILRFPEFTKEFILTTDASMNGLGAVLSQMHDNKEHPVAYASRALNKAESNYSATELELLAVVFAVRHFHQYLWGTNFTLVTDHAPLRYLHQMKDTNSRILRWSLLLEEYAYTPKYKAGANNQNADGLSRAFLTAPVKTIDPLDLKNEQETDPYCKSKWGQPGYPTTTQGLLARNTHDGLRILIPVALQQRALAMAHDAPQGGHCGYSKTLARLKSNCYWKNMARTVKEYVKSCGECAKRKNHDRFNPPLAVFSEPTTTFEAISVDIMGPLKQTPDGYKYILTILDQFSRFVQFYPLKTQTAEEVATKLTCHIGKFGACRRLLSDRGANFTSELIQHLCQFFQVDKIQTTAYHPAGNGRCERVHKTVAKILSHFINVAQDDWDVKLSLAELVVNSHRNETTTFAPYTVVFGKEMLLPAREDFTLQPTIEPYALHVEDLRETLIKLWDEVTKMQLANAGKLRHRKNKTRESPQLVVGDFVFLHTPKLGKGKTKKFSTFWSGPYKITEVHSPQNVTIKMGRLLSRVHTSRLKPYHRRNPPPTQEPSGTTSSENTSVDSDEEGELGPVEREYQPPFPSTPSTSRMPSESTAPYTTSPSAPNPPIVTHPYNLRRRN</sequence>
<dbReference type="GO" id="GO:0004190">
    <property type="term" value="F:aspartic-type endopeptidase activity"/>
    <property type="evidence" value="ECO:0007669"/>
    <property type="project" value="InterPro"/>
</dbReference>
<feature type="region of interest" description="Disordered" evidence="8">
    <location>
        <begin position="25"/>
        <end position="106"/>
    </location>
</feature>
<dbReference type="InterPro" id="IPR041588">
    <property type="entry name" value="Integrase_H2C2"/>
</dbReference>
<dbReference type="FunFam" id="1.10.340.70:FF:000001">
    <property type="entry name" value="Retrovirus-related Pol polyprotein from transposon gypsy-like Protein"/>
    <property type="match status" value="1"/>
</dbReference>
<dbReference type="InterPro" id="IPR043128">
    <property type="entry name" value="Rev_trsase/Diguanyl_cyclase"/>
</dbReference>
<dbReference type="EMBL" id="GDHC01014537">
    <property type="protein sequence ID" value="JAQ04092.1"/>
    <property type="molecule type" value="Transcribed_RNA"/>
</dbReference>
<evidence type="ECO:0000256" key="6">
    <source>
        <dbReference type="ARBA" id="ARBA00022801"/>
    </source>
</evidence>
<dbReference type="SUPFAM" id="SSF50630">
    <property type="entry name" value="Acid proteases"/>
    <property type="match status" value="1"/>
</dbReference>
<dbReference type="InterPro" id="IPR043502">
    <property type="entry name" value="DNA/RNA_pol_sf"/>
</dbReference>
<dbReference type="EMBL" id="GDHC01008233">
    <property type="protein sequence ID" value="JAQ10396.1"/>
    <property type="molecule type" value="Transcribed_RNA"/>
</dbReference>
<dbReference type="InterPro" id="IPR041373">
    <property type="entry name" value="RT_RNaseH"/>
</dbReference>
<dbReference type="InterPro" id="IPR001969">
    <property type="entry name" value="Aspartic_peptidase_AS"/>
</dbReference>
<dbReference type="Pfam" id="PF17917">
    <property type="entry name" value="RT_RNaseH"/>
    <property type="match status" value="1"/>
</dbReference>
<dbReference type="CDD" id="cd09274">
    <property type="entry name" value="RNase_HI_RT_Ty3"/>
    <property type="match status" value="1"/>
</dbReference>
<dbReference type="InterPro" id="IPR000477">
    <property type="entry name" value="RT_dom"/>
</dbReference>
<dbReference type="CDD" id="cd01647">
    <property type="entry name" value="RT_LTR"/>
    <property type="match status" value="1"/>
</dbReference>
<evidence type="ECO:0000313" key="12">
    <source>
        <dbReference type="EMBL" id="JAQ10396.1"/>
    </source>
</evidence>
<keyword evidence="7" id="KW-0695">RNA-directed DNA polymerase</keyword>
<organism evidence="12">
    <name type="scientific">Lygus hesperus</name>
    <name type="common">Western plant bug</name>
    <dbReference type="NCBI Taxonomy" id="30085"/>
    <lineage>
        <taxon>Eukaryota</taxon>
        <taxon>Metazoa</taxon>
        <taxon>Ecdysozoa</taxon>
        <taxon>Arthropoda</taxon>
        <taxon>Hexapoda</taxon>
        <taxon>Insecta</taxon>
        <taxon>Pterygota</taxon>
        <taxon>Neoptera</taxon>
        <taxon>Paraneoptera</taxon>
        <taxon>Hemiptera</taxon>
        <taxon>Heteroptera</taxon>
        <taxon>Panheteroptera</taxon>
        <taxon>Cimicomorpha</taxon>
        <taxon>Miridae</taxon>
        <taxon>Mirini</taxon>
        <taxon>Lygus</taxon>
    </lineage>
</organism>
<dbReference type="PROSITE" id="PS50994">
    <property type="entry name" value="INTEGRASE"/>
    <property type="match status" value="1"/>
</dbReference>
<dbReference type="GO" id="GO:0042575">
    <property type="term" value="C:DNA polymerase complex"/>
    <property type="evidence" value="ECO:0007669"/>
    <property type="project" value="UniProtKB-ARBA"/>
</dbReference>
<evidence type="ECO:0000256" key="4">
    <source>
        <dbReference type="ARBA" id="ARBA00022722"/>
    </source>
</evidence>
<accession>A0A146LUN1</accession>
<dbReference type="GO" id="GO:0003964">
    <property type="term" value="F:RNA-directed DNA polymerase activity"/>
    <property type="evidence" value="ECO:0007669"/>
    <property type="project" value="UniProtKB-KW"/>
</dbReference>
<dbReference type="GO" id="GO:0003676">
    <property type="term" value="F:nucleic acid binding"/>
    <property type="evidence" value="ECO:0007669"/>
    <property type="project" value="InterPro"/>
</dbReference>
<evidence type="ECO:0000259" key="9">
    <source>
        <dbReference type="PROSITE" id="PS50878"/>
    </source>
</evidence>
<dbReference type="GO" id="GO:0004519">
    <property type="term" value="F:endonuclease activity"/>
    <property type="evidence" value="ECO:0007669"/>
    <property type="project" value="UniProtKB-KW"/>
</dbReference>
<dbReference type="Pfam" id="PF17921">
    <property type="entry name" value="Integrase_H2C2"/>
    <property type="match status" value="1"/>
</dbReference>
<feature type="compositionally biased region" description="Polar residues" evidence="8">
    <location>
        <begin position="25"/>
        <end position="36"/>
    </location>
</feature>
<feature type="compositionally biased region" description="Polar residues" evidence="8">
    <location>
        <begin position="1308"/>
        <end position="1327"/>
    </location>
</feature>
<evidence type="ECO:0000256" key="2">
    <source>
        <dbReference type="ARBA" id="ARBA00022679"/>
    </source>
</evidence>
<feature type="compositionally biased region" description="Polar residues" evidence="8">
    <location>
        <begin position="71"/>
        <end position="104"/>
    </location>
</feature>
<dbReference type="FunFam" id="3.10.20.370:FF:000001">
    <property type="entry name" value="Retrovirus-related Pol polyprotein from transposon 17.6-like protein"/>
    <property type="match status" value="1"/>
</dbReference>
<evidence type="ECO:0000313" key="11">
    <source>
        <dbReference type="EMBL" id="JAQ04092.1"/>
    </source>
</evidence>
<dbReference type="GO" id="GO:0006508">
    <property type="term" value="P:proteolysis"/>
    <property type="evidence" value="ECO:0007669"/>
    <property type="project" value="InterPro"/>
</dbReference>
<dbReference type="Gene3D" id="3.30.420.10">
    <property type="entry name" value="Ribonuclease H-like superfamily/Ribonuclease H"/>
    <property type="match status" value="1"/>
</dbReference>
<dbReference type="InterPro" id="IPR036397">
    <property type="entry name" value="RNaseH_sf"/>
</dbReference>
<evidence type="ECO:0000259" key="10">
    <source>
        <dbReference type="PROSITE" id="PS50994"/>
    </source>
</evidence>
<evidence type="ECO:0000256" key="7">
    <source>
        <dbReference type="ARBA" id="ARBA00022918"/>
    </source>
</evidence>
<dbReference type="SUPFAM" id="SSF56672">
    <property type="entry name" value="DNA/RNA polymerases"/>
    <property type="match status" value="1"/>
</dbReference>
<proteinExistence type="predicted"/>
<keyword evidence="6" id="KW-0378">Hydrolase</keyword>
<reference evidence="12" key="1">
    <citation type="journal article" date="2016" name="Gigascience">
        <title>De novo construction of an expanded transcriptome assembly for the western tarnished plant bug, Lygus hesperus.</title>
        <authorList>
            <person name="Tassone E.E."/>
            <person name="Geib S.M."/>
            <person name="Hall B."/>
            <person name="Fabrick J.A."/>
            <person name="Brent C.S."/>
            <person name="Hull J.J."/>
        </authorList>
    </citation>
    <scope>NUCLEOTIDE SEQUENCE</scope>
</reference>
<evidence type="ECO:0000256" key="5">
    <source>
        <dbReference type="ARBA" id="ARBA00022759"/>
    </source>
</evidence>
<dbReference type="Gene3D" id="2.40.70.10">
    <property type="entry name" value="Acid Proteases"/>
    <property type="match status" value="1"/>
</dbReference>
<dbReference type="FunFam" id="3.30.70.270:FF:000020">
    <property type="entry name" value="Transposon Tf2-6 polyprotein-like Protein"/>
    <property type="match status" value="1"/>
</dbReference>
<feature type="compositionally biased region" description="Basic residues" evidence="8">
    <location>
        <begin position="1258"/>
        <end position="1268"/>
    </location>
</feature>
<dbReference type="Pfam" id="PF00665">
    <property type="entry name" value="rve"/>
    <property type="match status" value="1"/>
</dbReference>
<dbReference type="PANTHER" id="PTHR37984">
    <property type="entry name" value="PROTEIN CBG26694"/>
    <property type="match status" value="1"/>
</dbReference>
<gene>
    <name evidence="12" type="primary">POL_23</name>
    <name evidence="11" type="synonym">POL_69</name>
    <name evidence="12" type="ORF">g.90545</name>
    <name evidence="11" type="ORF">g.90547</name>
</gene>
<dbReference type="Gene3D" id="3.30.70.270">
    <property type="match status" value="2"/>
</dbReference>
<dbReference type="PANTHER" id="PTHR37984:SF5">
    <property type="entry name" value="PROTEIN NYNRIN-LIKE"/>
    <property type="match status" value="1"/>
</dbReference>
<dbReference type="SUPFAM" id="SSF53098">
    <property type="entry name" value="Ribonuclease H-like"/>
    <property type="match status" value="1"/>
</dbReference>
<dbReference type="Gene3D" id="3.10.20.370">
    <property type="match status" value="1"/>
</dbReference>
<dbReference type="InterPro" id="IPR001584">
    <property type="entry name" value="Integrase_cat-core"/>
</dbReference>
<feature type="region of interest" description="Disordered" evidence="8">
    <location>
        <begin position="1258"/>
        <end position="1344"/>
    </location>
</feature>
<evidence type="ECO:0000256" key="3">
    <source>
        <dbReference type="ARBA" id="ARBA00022695"/>
    </source>
</evidence>
<dbReference type="Gene3D" id="1.10.340.70">
    <property type="match status" value="1"/>
</dbReference>
<evidence type="ECO:0000256" key="8">
    <source>
        <dbReference type="SAM" id="MobiDB-lite"/>
    </source>
</evidence>
<dbReference type="EC" id="2.7.7.49" evidence="1"/>
<keyword evidence="5" id="KW-0255">Endonuclease</keyword>
<feature type="domain" description="Integrase catalytic" evidence="10">
    <location>
        <begin position="984"/>
        <end position="1145"/>
    </location>
</feature>
<feature type="compositionally biased region" description="Basic and acidic residues" evidence="8">
    <location>
        <begin position="52"/>
        <end position="62"/>
    </location>
</feature>
<feature type="domain" description="Reverse transcriptase" evidence="9">
    <location>
        <begin position="465"/>
        <end position="651"/>
    </location>
</feature>
<keyword evidence="4" id="KW-0540">Nuclease</keyword>
<dbReference type="GO" id="GO:0015074">
    <property type="term" value="P:DNA integration"/>
    <property type="evidence" value="ECO:0007669"/>
    <property type="project" value="InterPro"/>
</dbReference>
<dbReference type="InterPro" id="IPR050951">
    <property type="entry name" value="Retrovirus_Pol_polyprotein"/>
</dbReference>
<dbReference type="InterPro" id="IPR021109">
    <property type="entry name" value="Peptidase_aspartic_dom_sf"/>
</dbReference>
<dbReference type="FunFam" id="3.30.420.10:FF:000032">
    <property type="entry name" value="Retrovirus-related Pol polyprotein from transposon 297-like Protein"/>
    <property type="match status" value="1"/>
</dbReference>